<evidence type="ECO:0000256" key="3">
    <source>
        <dbReference type="ARBA" id="ARBA00022643"/>
    </source>
</evidence>
<dbReference type="AlphaFoldDB" id="A0AAW9RYZ1"/>
<feature type="domain" description="Nitroreductase" evidence="9">
    <location>
        <begin position="13"/>
        <end position="174"/>
    </location>
</feature>
<feature type="binding site" evidence="8">
    <location>
        <position position="47"/>
    </location>
    <ligand>
        <name>FMN</name>
        <dbReference type="ChEBI" id="CHEBI:58210"/>
        <note>ligand shared between dimeric partners</note>
    </ligand>
</feature>
<dbReference type="CDD" id="cd02135">
    <property type="entry name" value="YdjA-like"/>
    <property type="match status" value="1"/>
</dbReference>
<dbReference type="EMBL" id="JBDKWZ010000007">
    <property type="protein sequence ID" value="MEN7549002.1"/>
    <property type="molecule type" value="Genomic_DNA"/>
</dbReference>
<dbReference type="Pfam" id="PF00881">
    <property type="entry name" value="Nitroreductase"/>
    <property type="match status" value="1"/>
</dbReference>
<feature type="binding site" description="in other chain" evidence="8">
    <location>
        <begin position="16"/>
        <end position="18"/>
    </location>
    <ligand>
        <name>FMN</name>
        <dbReference type="ChEBI" id="CHEBI:58210"/>
        <note>ligand shared between dimeric partners</note>
    </ligand>
</feature>
<evidence type="ECO:0000256" key="5">
    <source>
        <dbReference type="ARBA" id="ARBA00023002"/>
    </source>
</evidence>
<comment type="caution">
    <text evidence="10">The sequence shown here is derived from an EMBL/GenBank/DDBJ whole genome shotgun (WGS) entry which is preliminary data.</text>
</comment>
<keyword evidence="11" id="KW-1185">Reference proteome</keyword>
<dbReference type="PIRSF" id="PIRSF000232">
    <property type="entry name" value="YdjA"/>
    <property type="match status" value="1"/>
</dbReference>
<evidence type="ECO:0000256" key="4">
    <source>
        <dbReference type="ARBA" id="ARBA00022857"/>
    </source>
</evidence>
<dbReference type="Proteomes" id="UP001403385">
    <property type="component" value="Unassembled WGS sequence"/>
</dbReference>
<proteinExistence type="inferred from homology"/>
<evidence type="ECO:0000256" key="1">
    <source>
        <dbReference type="ARBA" id="ARBA00007118"/>
    </source>
</evidence>
<accession>A0AAW9RYZ1</accession>
<dbReference type="EC" id="1.-.-.-" evidence="7"/>
<evidence type="ECO:0000259" key="9">
    <source>
        <dbReference type="Pfam" id="PF00881"/>
    </source>
</evidence>
<sequence>METFDIEQINKLIQSRRSVFPKQYSDRKVEKYIIDQLLENANWAPNHGKTEPWRFFVFTGAALEKLGKYQAEVYKQSTPVENFLQAKYEKLLTNPSKASHVIAIVMQRQDSERIPEIEEIEAVACAVQNMHLTATAYGVGAYWSTGGLTYTEQGKEMLGLGEKDLLLGFFYVGYPEATIPEGKRKPVEEKTTWV</sequence>
<dbReference type="InterPro" id="IPR029479">
    <property type="entry name" value="Nitroreductase"/>
</dbReference>
<protein>
    <recommendedName>
        <fullName evidence="7">Putative NAD(P)H nitroreductase</fullName>
        <ecNumber evidence="7">1.-.-.-</ecNumber>
    </recommendedName>
</protein>
<keyword evidence="6 7" id="KW-0520">NAD</keyword>
<keyword evidence="3 7" id="KW-0288">FMN</keyword>
<dbReference type="Gene3D" id="3.40.109.10">
    <property type="entry name" value="NADH Oxidase"/>
    <property type="match status" value="1"/>
</dbReference>
<reference evidence="10 11" key="1">
    <citation type="submission" date="2024-04" db="EMBL/GenBank/DDBJ databases">
        <title>Novel genus in family Flammeovirgaceae.</title>
        <authorList>
            <person name="Nguyen T.H."/>
            <person name="Vuong T.Q."/>
            <person name="Le H."/>
            <person name="Kim S.-G."/>
        </authorList>
    </citation>
    <scope>NUCLEOTIDE SEQUENCE [LARGE SCALE GENOMIC DNA]</scope>
    <source>
        <strain evidence="10 11">JCM 23209</strain>
    </source>
</reference>
<gene>
    <name evidence="10" type="ORF">AAG747_13850</name>
</gene>
<evidence type="ECO:0000313" key="11">
    <source>
        <dbReference type="Proteomes" id="UP001403385"/>
    </source>
</evidence>
<dbReference type="GO" id="GO:0016491">
    <property type="term" value="F:oxidoreductase activity"/>
    <property type="evidence" value="ECO:0007669"/>
    <property type="project" value="UniProtKB-UniRule"/>
</dbReference>
<evidence type="ECO:0000256" key="6">
    <source>
        <dbReference type="ARBA" id="ARBA00023027"/>
    </source>
</evidence>
<dbReference type="InterPro" id="IPR000415">
    <property type="entry name" value="Nitroreductase-like"/>
</dbReference>
<dbReference type="InterPro" id="IPR026021">
    <property type="entry name" value="YdjA-like"/>
</dbReference>
<evidence type="ECO:0000313" key="10">
    <source>
        <dbReference type="EMBL" id="MEN7549002.1"/>
    </source>
</evidence>
<evidence type="ECO:0000256" key="2">
    <source>
        <dbReference type="ARBA" id="ARBA00022630"/>
    </source>
</evidence>
<feature type="binding site" description="in other chain" evidence="8">
    <location>
        <begin position="143"/>
        <end position="145"/>
    </location>
    <ligand>
        <name>FMN</name>
        <dbReference type="ChEBI" id="CHEBI:58210"/>
        <note>ligand shared between dimeric partners</note>
    </ligand>
</feature>
<name>A0AAW9RYZ1_9BACT</name>
<keyword evidence="2 7" id="KW-0285">Flavoprotein</keyword>
<dbReference type="InterPro" id="IPR052530">
    <property type="entry name" value="NAD(P)H_nitroreductase"/>
</dbReference>
<comment type="cofactor">
    <cofactor evidence="8">
        <name>FMN</name>
        <dbReference type="ChEBI" id="CHEBI:58210"/>
    </cofactor>
    <text evidence="8">Binds 1 FMN per subunit.</text>
</comment>
<dbReference type="SUPFAM" id="SSF55469">
    <property type="entry name" value="FMN-dependent nitroreductase-like"/>
    <property type="match status" value="1"/>
</dbReference>
<dbReference type="PANTHER" id="PTHR43821:SF1">
    <property type="entry name" value="NAD(P)H NITROREDUCTASE YDJA-RELATED"/>
    <property type="match status" value="1"/>
</dbReference>
<evidence type="ECO:0000256" key="8">
    <source>
        <dbReference type="PIRSR" id="PIRSR000232-1"/>
    </source>
</evidence>
<organism evidence="10 11">
    <name type="scientific">Rapidithrix thailandica</name>
    <dbReference type="NCBI Taxonomy" id="413964"/>
    <lineage>
        <taxon>Bacteria</taxon>
        <taxon>Pseudomonadati</taxon>
        <taxon>Bacteroidota</taxon>
        <taxon>Cytophagia</taxon>
        <taxon>Cytophagales</taxon>
        <taxon>Flammeovirgaceae</taxon>
        <taxon>Rapidithrix</taxon>
    </lineage>
</organism>
<comment type="similarity">
    <text evidence="1 7">Belongs to the nitroreductase family.</text>
</comment>
<evidence type="ECO:0000256" key="7">
    <source>
        <dbReference type="PIRNR" id="PIRNR000232"/>
    </source>
</evidence>
<keyword evidence="5 7" id="KW-0560">Oxidoreductase</keyword>
<keyword evidence="4 7" id="KW-0521">NADP</keyword>
<dbReference type="PANTHER" id="PTHR43821">
    <property type="entry name" value="NAD(P)H NITROREDUCTASE YDJA-RELATED"/>
    <property type="match status" value="1"/>
</dbReference>
<dbReference type="RefSeq" id="WP_346821775.1">
    <property type="nucleotide sequence ID" value="NZ_JBDKWZ010000007.1"/>
</dbReference>